<sequence>MRVRLFRAFLGAQLHRTHEPYTAEMQVRKHLRMADQMTEFHWNLQLRRLRGWVDKVRVSATCNVHVAEGVCLPHFVREVLRLGPKFAVQPQKKKPELLSIVRQVSRRAPEDQAIRIINEGGDLQASNRIGAPGHLNMALPRSSSCSDVDDMESEGGYVEATNRRLKRKLRRTSSVSDLNYNTPSSQQTRQTYTIAYIPVAATGNLNSLNRQALTAYLGNHILPEEQQGRYHMAFPAISECGSAGARKPA</sequence>
<dbReference type="AlphaFoldDB" id="A0A9D4T2D3"/>
<comment type="caution">
    <text evidence="1">The sequence shown here is derived from an EMBL/GenBank/DDBJ whole genome shotgun (WGS) entry which is preliminary data.</text>
</comment>
<gene>
    <name evidence="1" type="ORF">HPB52_000516</name>
</gene>
<reference evidence="1" key="2">
    <citation type="submission" date="2021-09" db="EMBL/GenBank/DDBJ databases">
        <authorList>
            <person name="Jia N."/>
            <person name="Wang J."/>
            <person name="Shi W."/>
            <person name="Du L."/>
            <person name="Sun Y."/>
            <person name="Zhan W."/>
            <person name="Jiang J."/>
            <person name="Wang Q."/>
            <person name="Zhang B."/>
            <person name="Ji P."/>
            <person name="Sakyi L.B."/>
            <person name="Cui X."/>
            <person name="Yuan T."/>
            <person name="Jiang B."/>
            <person name="Yang W."/>
            <person name="Lam T.T.-Y."/>
            <person name="Chang Q."/>
            <person name="Ding S."/>
            <person name="Wang X."/>
            <person name="Zhu J."/>
            <person name="Ruan X."/>
            <person name="Zhao L."/>
            <person name="Wei J."/>
            <person name="Que T."/>
            <person name="Du C."/>
            <person name="Cheng J."/>
            <person name="Dai P."/>
            <person name="Han X."/>
            <person name="Huang E."/>
            <person name="Gao Y."/>
            <person name="Liu J."/>
            <person name="Shao H."/>
            <person name="Ye R."/>
            <person name="Li L."/>
            <person name="Wei W."/>
            <person name="Wang X."/>
            <person name="Wang C."/>
            <person name="Huo Q."/>
            <person name="Li W."/>
            <person name="Guo W."/>
            <person name="Chen H."/>
            <person name="Chen S."/>
            <person name="Zhou L."/>
            <person name="Zhou L."/>
            <person name="Ni X."/>
            <person name="Tian J."/>
            <person name="Zhou Y."/>
            <person name="Sheng Y."/>
            <person name="Liu T."/>
            <person name="Pan Y."/>
            <person name="Xia L."/>
            <person name="Li J."/>
            <person name="Zhao F."/>
            <person name="Cao W."/>
        </authorList>
    </citation>
    <scope>NUCLEOTIDE SEQUENCE</scope>
    <source>
        <strain evidence="1">Rsan-2018</strain>
        <tissue evidence="1">Larvae</tissue>
    </source>
</reference>
<reference evidence="1" key="1">
    <citation type="journal article" date="2020" name="Cell">
        <title>Large-Scale Comparative Analyses of Tick Genomes Elucidate Their Genetic Diversity and Vector Capacities.</title>
        <authorList>
            <consortium name="Tick Genome and Microbiome Consortium (TIGMIC)"/>
            <person name="Jia N."/>
            <person name="Wang J."/>
            <person name="Shi W."/>
            <person name="Du L."/>
            <person name="Sun Y."/>
            <person name="Zhan W."/>
            <person name="Jiang J.F."/>
            <person name="Wang Q."/>
            <person name="Zhang B."/>
            <person name="Ji P."/>
            <person name="Bell-Sakyi L."/>
            <person name="Cui X.M."/>
            <person name="Yuan T.T."/>
            <person name="Jiang B.G."/>
            <person name="Yang W.F."/>
            <person name="Lam T.T."/>
            <person name="Chang Q.C."/>
            <person name="Ding S.J."/>
            <person name="Wang X.J."/>
            <person name="Zhu J.G."/>
            <person name="Ruan X.D."/>
            <person name="Zhao L."/>
            <person name="Wei J.T."/>
            <person name="Ye R.Z."/>
            <person name="Que T.C."/>
            <person name="Du C.H."/>
            <person name="Zhou Y.H."/>
            <person name="Cheng J.X."/>
            <person name="Dai P.F."/>
            <person name="Guo W.B."/>
            <person name="Han X.H."/>
            <person name="Huang E.J."/>
            <person name="Li L.F."/>
            <person name="Wei W."/>
            <person name="Gao Y.C."/>
            <person name="Liu J.Z."/>
            <person name="Shao H.Z."/>
            <person name="Wang X."/>
            <person name="Wang C.C."/>
            <person name="Yang T.C."/>
            <person name="Huo Q.B."/>
            <person name="Li W."/>
            <person name="Chen H.Y."/>
            <person name="Chen S.E."/>
            <person name="Zhou L.G."/>
            <person name="Ni X.B."/>
            <person name="Tian J.H."/>
            <person name="Sheng Y."/>
            <person name="Liu T."/>
            <person name="Pan Y.S."/>
            <person name="Xia L.Y."/>
            <person name="Li J."/>
            <person name="Zhao F."/>
            <person name="Cao W.C."/>
        </authorList>
    </citation>
    <scope>NUCLEOTIDE SEQUENCE</scope>
    <source>
        <strain evidence="1">Rsan-2018</strain>
    </source>
</reference>
<accession>A0A9D4T2D3</accession>
<keyword evidence="2" id="KW-1185">Reference proteome</keyword>
<evidence type="ECO:0000313" key="1">
    <source>
        <dbReference type="EMBL" id="KAH7967589.1"/>
    </source>
</evidence>
<dbReference type="EMBL" id="JABSTV010001248">
    <property type="protein sequence ID" value="KAH7967589.1"/>
    <property type="molecule type" value="Genomic_DNA"/>
</dbReference>
<name>A0A9D4T2D3_RHISA</name>
<proteinExistence type="predicted"/>
<dbReference type="Proteomes" id="UP000821837">
    <property type="component" value="Unassembled WGS sequence"/>
</dbReference>
<evidence type="ECO:0000313" key="2">
    <source>
        <dbReference type="Proteomes" id="UP000821837"/>
    </source>
</evidence>
<organism evidence="1 2">
    <name type="scientific">Rhipicephalus sanguineus</name>
    <name type="common">Brown dog tick</name>
    <name type="synonym">Ixodes sanguineus</name>
    <dbReference type="NCBI Taxonomy" id="34632"/>
    <lineage>
        <taxon>Eukaryota</taxon>
        <taxon>Metazoa</taxon>
        <taxon>Ecdysozoa</taxon>
        <taxon>Arthropoda</taxon>
        <taxon>Chelicerata</taxon>
        <taxon>Arachnida</taxon>
        <taxon>Acari</taxon>
        <taxon>Parasitiformes</taxon>
        <taxon>Ixodida</taxon>
        <taxon>Ixodoidea</taxon>
        <taxon>Ixodidae</taxon>
        <taxon>Rhipicephalinae</taxon>
        <taxon>Rhipicephalus</taxon>
        <taxon>Rhipicephalus</taxon>
    </lineage>
</organism>
<protein>
    <submittedName>
        <fullName evidence="1">Uncharacterized protein</fullName>
    </submittedName>
</protein>